<name>A0A6F8PPL3_9GAMM</name>
<sequence length="190" mass="21053">MKLNFLYPALILSALTLTGCSQIPVNQDYDSKATFTALTQFQWLPENQQVEPTAKSFATQNPLLAKRIENAIIQEIQAKGLTFSTESANAYVTYHVSSQSKLRTVPASTTIGFGIGSWGRYGGIGFQSGQDIQEYDEGKIQIDILDSNGQLMWRGISPTRIVEQSSPEKTTEFINEVVKKILAQFPPQKS</sequence>
<dbReference type="KEGG" id="tzo:THMIRHAT_17300"/>
<dbReference type="InterPro" id="IPR025411">
    <property type="entry name" value="DUF4136"/>
</dbReference>
<dbReference type="EMBL" id="AP021888">
    <property type="protein sequence ID" value="BBP43984.1"/>
    <property type="molecule type" value="Genomic_DNA"/>
</dbReference>
<gene>
    <name evidence="2" type="ORF">THMIRHAT_17300</name>
</gene>
<dbReference type="RefSeq" id="WP_173291742.1">
    <property type="nucleotide sequence ID" value="NZ_AP021888.1"/>
</dbReference>
<dbReference type="Proteomes" id="UP000501466">
    <property type="component" value="Chromosome"/>
</dbReference>
<evidence type="ECO:0000259" key="1">
    <source>
        <dbReference type="Pfam" id="PF13590"/>
    </source>
</evidence>
<proteinExistence type="predicted"/>
<dbReference type="Gene3D" id="3.30.160.670">
    <property type="match status" value="1"/>
</dbReference>
<dbReference type="Pfam" id="PF13590">
    <property type="entry name" value="DUF4136"/>
    <property type="match status" value="1"/>
</dbReference>
<evidence type="ECO:0000313" key="2">
    <source>
        <dbReference type="EMBL" id="BBP43984.1"/>
    </source>
</evidence>
<feature type="domain" description="DUF4136" evidence="1">
    <location>
        <begin position="25"/>
        <end position="187"/>
    </location>
</feature>
<organism evidence="2 3">
    <name type="scientific">Thiosulfativibrio zosterae</name>
    <dbReference type="NCBI Taxonomy" id="2675053"/>
    <lineage>
        <taxon>Bacteria</taxon>
        <taxon>Pseudomonadati</taxon>
        <taxon>Pseudomonadota</taxon>
        <taxon>Gammaproteobacteria</taxon>
        <taxon>Thiotrichales</taxon>
        <taxon>Piscirickettsiaceae</taxon>
        <taxon>Thiosulfativibrio</taxon>
    </lineage>
</organism>
<evidence type="ECO:0000313" key="3">
    <source>
        <dbReference type="Proteomes" id="UP000501466"/>
    </source>
</evidence>
<dbReference type="AlphaFoldDB" id="A0A6F8PPL3"/>
<keyword evidence="3" id="KW-1185">Reference proteome</keyword>
<protein>
    <recommendedName>
        <fullName evidence="1">DUF4136 domain-containing protein</fullName>
    </recommendedName>
</protein>
<dbReference type="PROSITE" id="PS51257">
    <property type="entry name" value="PROKAR_LIPOPROTEIN"/>
    <property type="match status" value="1"/>
</dbReference>
<accession>A0A6F8PPL3</accession>
<reference evidence="3" key="1">
    <citation type="submission" date="2019-11" db="EMBL/GenBank/DDBJ databases">
        <title>Isolation and characterization of two novel species in the genus Thiomicrorhabdus.</title>
        <authorList>
            <person name="Mochizuki J."/>
            <person name="Kojima H."/>
            <person name="Fukui M."/>
        </authorList>
    </citation>
    <scope>NUCLEOTIDE SEQUENCE [LARGE SCALE GENOMIC DNA]</scope>
    <source>
        <strain evidence="3">AkT22</strain>
    </source>
</reference>